<gene>
    <name evidence="1" type="ORF">PGLA_23400</name>
</gene>
<dbReference type="AlphaFoldDB" id="A0A168D4T0"/>
<dbReference type="Proteomes" id="UP000076967">
    <property type="component" value="Unassembled WGS sequence"/>
</dbReference>
<evidence type="ECO:0000313" key="1">
    <source>
        <dbReference type="EMBL" id="OAB33869.1"/>
    </source>
</evidence>
<evidence type="ECO:0000313" key="2">
    <source>
        <dbReference type="Proteomes" id="UP000076967"/>
    </source>
</evidence>
<protein>
    <submittedName>
        <fullName evidence="1">Uncharacterized protein</fullName>
    </submittedName>
</protein>
<dbReference type="EMBL" id="LVJH01000070">
    <property type="protein sequence ID" value="OAB33869.1"/>
    <property type="molecule type" value="Genomic_DNA"/>
</dbReference>
<reference evidence="1 2" key="1">
    <citation type="submission" date="2016-03" db="EMBL/GenBank/DDBJ databases">
        <title>Draft genome sequence of Paenibacillus glacialis DSM 22343.</title>
        <authorList>
            <person name="Shin S.-K."/>
            <person name="Yi H."/>
        </authorList>
    </citation>
    <scope>NUCLEOTIDE SEQUENCE [LARGE SCALE GENOMIC DNA]</scope>
    <source>
        <strain evidence="1 2">DSM 22343</strain>
    </source>
</reference>
<accession>A0A168D4T0</accession>
<sequence>MNASATLVNYLSIVEYTGLSKYRIYQFLGINPEYGGIPCFRIGSTVLSKREEFLVWWDEQIKYGTRVYESHDPYNLGFKKPDKLRILMNRGYLVNLVSQIKDDVTEL</sequence>
<organism evidence="1 2">
    <name type="scientific">Paenibacillus glacialis</name>
    <dbReference type="NCBI Taxonomy" id="494026"/>
    <lineage>
        <taxon>Bacteria</taxon>
        <taxon>Bacillati</taxon>
        <taxon>Bacillota</taxon>
        <taxon>Bacilli</taxon>
        <taxon>Bacillales</taxon>
        <taxon>Paenibacillaceae</taxon>
        <taxon>Paenibacillus</taxon>
    </lineage>
</organism>
<name>A0A168D4T0_9BACL</name>
<comment type="caution">
    <text evidence="1">The sequence shown here is derived from an EMBL/GenBank/DDBJ whole genome shotgun (WGS) entry which is preliminary data.</text>
</comment>
<proteinExistence type="predicted"/>
<keyword evidence="2" id="KW-1185">Reference proteome</keyword>